<name>A0A3Q1NHN6_BOVIN</name>
<dbReference type="Bgee" id="ENSBTAG00000016373">
    <property type="expression patterns" value="Expressed in semen and 105 other cell types or tissues"/>
</dbReference>
<dbReference type="Proteomes" id="UP000009136">
    <property type="component" value="Chromosome 4"/>
</dbReference>
<comment type="subcellular location">
    <subcellularLocation>
        <location evidence="1">Cell projection</location>
        <location evidence="1">Cilium</location>
    </subcellularLocation>
</comment>
<evidence type="ECO:0000256" key="4">
    <source>
        <dbReference type="ARBA" id="ARBA00022737"/>
    </source>
</evidence>
<keyword evidence="6" id="KW-0966">Cell projection</keyword>
<dbReference type="SUPFAM" id="SSF48452">
    <property type="entry name" value="TPR-like"/>
    <property type="match status" value="2"/>
</dbReference>
<reference evidence="9" key="1">
    <citation type="submission" date="2018-03" db="EMBL/GenBank/DDBJ databases">
        <title>ARS-UCD1.2.</title>
        <authorList>
            <person name="Rosen B.D."/>
            <person name="Bickhart D.M."/>
            <person name="Koren S."/>
            <person name="Schnabel R.D."/>
            <person name="Hall R."/>
            <person name="Zimin A."/>
            <person name="Dreischer C."/>
            <person name="Schultheiss S."/>
            <person name="Schroeder S.G."/>
            <person name="Elsik C.G."/>
            <person name="Couldrey C."/>
            <person name="Liu G.E."/>
            <person name="Van Tassell C.P."/>
            <person name="Phillippy A.M."/>
            <person name="Smith T.P.L."/>
            <person name="Medrano J.F."/>
        </authorList>
    </citation>
    <scope>NUCLEOTIDE SEQUENCE [LARGE SCALE GENOMIC DNA]</scope>
    <source>
        <strain evidence="9">Hereford</strain>
    </source>
</reference>
<sequence length="423" mass="48726">MMLSRAKPAVGGDPPHTDKRKKKGRKIPKLEELLSQRDFTGAITLLEFKRHVGEQEEDTNLWIGYCAFHLGDYKRALEEYENATKDENCSPEVWVNLACTYFFLGMYKQAEAAGFKAPKSRLQNRLLFHLAHKVVFRGGEGALQVLPPLVDVIPEARLNLVIYYLRQDDVQEAYNLIKDLEPTTPQEYILKGVVNAALGQEMCSRDHMKIAQQFFQLVGGSASECDTIPGRQCMASCFFLLKQFDDVLIYLNSFKSYFYNDDIFNFNYAQAKAATGNTSEGEEVFLLIQSEKMKNDYIYLSWLARCYIMNKKPRLAWELYLKMETSGESFSLLQLIANDCYKMGQFYYSAKAFDVLERLDPNPEYWEGKRGACVGIFQMILAGREPKETLREVLHLLRSTGNPQVEYIVRIMKKWAKENRVPV</sequence>
<accession>A0A3Q1NHN6</accession>
<dbReference type="AlphaFoldDB" id="A0A3Q1NHN6"/>
<gene>
    <name evidence="11" type="primary">IFT56</name>
    <name evidence="9" type="synonym">TTC26</name>
</gene>
<dbReference type="Gene3D" id="1.25.40.10">
    <property type="entry name" value="Tetratricopeptide repeat domain"/>
    <property type="match status" value="2"/>
</dbReference>
<dbReference type="FunFam" id="1.25.40.10:FF:000588">
    <property type="entry name" value="Intraflagellar transport protein 56"/>
    <property type="match status" value="1"/>
</dbReference>
<dbReference type="VEuPathDB" id="HostDB:ENSBTAG00000016373"/>
<evidence type="ECO:0000256" key="8">
    <source>
        <dbReference type="SAM" id="MobiDB-lite"/>
    </source>
</evidence>
<dbReference type="GeneTree" id="ENSGT00390000000159"/>
<evidence type="ECO:0000256" key="7">
    <source>
        <dbReference type="ARBA" id="ARBA00032501"/>
    </source>
</evidence>
<reference evidence="9" key="3">
    <citation type="submission" date="2025-09" db="UniProtKB">
        <authorList>
            <consortium name="Ensembl"/>
        </authorList>
    </citation>
    <scope>IDENTIFICATION</scope>
    <source>
        <strain evidence="9">Hereford</strain>
    </source>
</reference>
<proteinExistence type="inferred from homology"/>
<keyword evidence="4" id="KW-0677">Repeat</keyword>
<evidence type="ECO:0000256" key="1">
    <source>
        <dbReference type="ARBA" id="ARBA00004138"/>
    </source>
</evidence>
<evidence type="ECO:0000256" key="6">
    <source>
        <dbReference type="ARBA" id="ARBA00023273"/>
    </source>
</evidence>
<keyword evidence="5" id="KW-0802">TPR repeat</keyword>
<dbReference type="VGNC" id="VGNC:36465">
    <property type="gene designation" value="IFT56"/>
</dbReference>
<evidence type="ECO:0000256" key="3">
    <source>
        <dbReference type="ARBA" id="ARBA00019387"/>
    </source>
</evidence>
<protein>
    <recommendedName>
        <fullName evidence="3">Intraflagellar transport protein 56</fullName>
    </recommendedName>
    <alternativeName>
        <fullName evidence="7">Tetratricopeptide repeat protein 26</fullName>
    </alternativeName>
</protein>
<dbReference type="FunFam" id="1.25.40.10:FF:000136">
    <property type="entry name" value="Tetratricopeptide repeat domain 26"/>
    <property type="match status" value="1"/>
</dbReference>
<dbReference type="InterPro" id="IPR011990">
    <property type="entry name" value="TPR-like_helical_dom_sf"/>
</dbReference>
<dbReference type="InterPro" id="IPR030511">
    <property type="entry name" value="TTC26"/>
</dbReference>
<keyword evidence="10" id="KW-1185">Reference proteome</keyword>
<feature type="region of interest" description="Disordered" evidence="8">
    <location>
        <begin position="1"/>
        <end position="26"/>
    </location>
</feature>
<dbReference type="PANTHER" id="PTHR14781">
    <property type="entry name" value="INTRAFLAGELLAR TRANSPORT PROTEIN 56"/>
    <property type="match status" value="1"/>
</dbReference>
<dbReference type="GO" id="GO:0005929">
    <property type="term" value="C:cilium"/>
    <property type="evidence" value="ECO:0007669"/>
    <property type="project" value="UniProtKB-SubCell"/>
</dbReference>
<evidence type="ECO:0000256" key="2">
    <source>
        <dbReference type="ARBA" id="ARBA00007834"/>
    </source>
</evidence>
<dbReference type="PANTHER" id="PTHR14781:SF0">
    <property type="entry name" value="INTRAFLAGELLAR TRANSPORT PROTEIN 56"/>
    <property type="match status" value="1"/>
</dbReference>
<reference evidence="9" key="2">
    <citation type="submission" date="2025-08" db="UniProtKB">
        <authorList>
            <consortium name="Ensembl"/>
        </authorList>
    </citation>
    <scope>IDENTIFICATION</scope>
    <source>
        <strain evidence="9">Hereford</strain>
    </source>
</reference>
<evidence type="ECO:0000313" key="11">
    <source>
        <dbReference type="VGNC" id="VGNC:36465"/>
    </source>
</evidence>
<evidence type="ECO:0000313" key="10">
    <source>
        <dbReference type="Proteomes" id="UP000009136"/>
    </source>
</evidence>
<evidence type="ECO:0000256" key="5">
    <source>
        <dbReference type="ARBA" id="ARBA00022803"/>
    </source>
</evidence>
<evidence type="ECO:0000313" key="9">
    <source>
        <dbReference type="Ensembl" id="ENSBTAP00000071475.2"/>
    </source>
</evidence>
<comment type="similarity">
    <text evidence="2">Belongs to the IFT56 family.</text>
</comment>
<organism evidence="9 10">
    <name type="scientific">Bos taurus</name>
    <name type="common">Bovine</name>
    <dbReference type="NCBI Taxonomy" id="9913"/>
    <lineage>
        <taxon>Eukaryota</taxon>
        <taxon>Metazoa</taxon>
        <taxon>Chordata</taxon>
        <taxon>Craniata</taxon>
        <taxon>Vertebrata</taxon>
        <taxon>Euteleostomi</taxon>
        <taxon>Mammalia</taxon>
        <taxon>Eutheria</taxon>
        <taxon>Laurasiatheria</taxon>
        <taxon>Artiodactyla</taxon>
        <taxon>Ruminantia</taxon>
        <taxon>Pecora</taxon>
        <taxon>Bovidae</taxon>
        <taxon>Bovinae</taxon>
        <taxon>Bos</taxon>
    </lineage>
</organism>
<dbReference type="Ensembl" id="ENSBTAT00000071211.3">
    <property type="protein sequence ID" value="ENSBTAP00000071475.2"/>
    <property type="gene ID" value="ENSBTAG00000016373.8"/>
</dbReference>